<keyword evidence="3" id="KW-0808">Transferase</keyword>
<organism evidence="3 4">
    <name type="scientific">Solibaculum intestinale</name>
    <dbReference type="NCBI Taxonomy" id="3133165"/>
    <lineage>
        <taxon>Bacteria</taxon>
        <taxon>Bacillati</taxon>
        <taxon>Bacillota</taxon>
        <taxon>Clostridia</taxon>
        <taxon>Eubacteriales</taxon>
        <taxon>Oscillospiraceae</taxon>
        <taxon>Solibaculum</taxon>
    </lineage>
</organism>
<dbReference type="RefSeq" id="WP_349218038.1">
    <property type="nucleotide sequence ID" value="NZ_JBBMFD010000002.1"/>
</dbReference>
<dbReference type="Gene3D" id="3.90.550.10">
    <property type="entry name" value="Spore Coat Polysaccharide Biosynthesis Protein SpsA, Chain A"/>
    <property type="match status" value="2"/>
</dbReference>
<dbReference type="SUPFAM" id="SSF53448">
    <property type="entry name" value="Nucleotide-diphospho-sugar transferases"/>
    <property type="match status" value="2"/>
</dbReference>
<keyword evidence="4" id="KW-1185">Reference proteome</keyword>
<dbReference type="CDD" id="cd04184">
    <property type="entry name" value="GT2_RfbC_Mx_like"/>
    <property type="match status" value="1"/>
</dbReference>
<dbReference type="Pfam" id="PF13641">
    <property type="entry name" value="Glyco_tranf_2_3"/>
    <property type="match status" value="1"/>
</dbReference>
<gene>
    <name evidence="3" type="ORF">WMO26_02930</name>
</gene>
<evidence type="ECO:0000313" key="3">
    <source>
        <dbReference type="EMBL" id="MEQ2439777.1"/>
    </source>
</evidence>
<evidence type="ECO:0000313" key="4">
    <source>
        <dbReference type="Proteomes" id="UP001489509"/>
    </source>
</evidence>
<protein>
    <submittedName>
        <fullName evidence="3">Glycosyltransferase</fullName>
        <ecNumber evidence="3">2.4.-.-</ecNumber>
    </submittedName>
</protein>
<dbReference type="InterPro" id="IPR029044">
    <property type="entry name" value="Nucleotide-diphossugar_trans"/>
</dbReference>
<name>A0ABV1DXJ8_9FIRM</name>
<sequence length="617" mass="70342">MKRDEQTYKTKDHTPHPAPDSEMGKPARAKKGGLKNSRYGKILCKGFSSIQNYGIRATWQKVRRRRFRRMREREFMAHYVFTPEERRMQENTVFDRDITFSILVPLYNTPEHFLTEMIDSVRAQTYGKWELCLADGSDGAHAYVGDICRRYAQQDARVRYQVLTENLGISGNTNQCIAMATGDYIGLFDHDDLLHPAALYEVMKAITEHNADFIYTDEMTFSGTIQNPVATHFKPDFALDNLRANNYICHFSVFSRALLDQVGYFSGDYDGSQDFDIILRLTQKAKHVVHIPKLLYFWRSHAGSTAGDISVKPYCVASGIRALNDYLKREGIEGRAMEAPNAPLLYRIAYALKETPLISIVMLSTGSAAARRRCIDSIYRNSTYQNFELLLVGTDGAEEGNHSNLRLLSWEKPFHRAKMLNFAASQAKGKYLLFLDDDTKVISPKWIEEMLMYAQRDDVGAVGAKLYFPNNTIEHAGLLIGIRGSVGHVHYRAARGDAGYMGRLMYAQNFSAVSGACMMISKEKFEQTGGFCEDYAVAFHDVDLCLRLREQGQLIVFTPYAELYHYVPRAKGKTATDSSAQFQKDEARFQTKWKAFIEKGDPYYNPNFSLERDDFTL</sequence>
<dbReference type="PANTHER" id="PTHR43179">
    <property type="entry name" value="RHAMNOSYLTRANSFERASE WBBL"/>
    <property type="match status" value="1"/>
</dbReference>
<proteinExistence type="predicted"/>
<accession>A0ABV1DXJ8</accession>
<dbReference type="Proteomes" id="UP001489509">
    <property type="component" value="Unassembled WGS sequence"/>
</dbReference>
<evidence type="ECO:0000256" key="1">
    <source>
        <dbReference type="SAM" id="MobiDB-lite"/>
    </source>
</evidence>
<dbReference type="InterPro" id="IPR001173">
    <property type="entry name" value="Glyco_trans_2-like"/>
</dbReference>
<comment type="caution">
    <text evidence="3">The sequence shown here is derived from an EMBL/GenBank/DDBJ whole genome shotgun (WGS) entry which is preliminary data.</text>
</comment>
<dbReference type="GO" id="GO:0016757">
    <property type="term" value="F:glycosyltransferase activity"/>
    <property type="evidence" value="ECO:0007669"/>
    <property type="project" value="UniProtKB-KW"/>
</dbReference>
<dbReference type="EMBL" id="JBBMFD010000002">
    <property type="protein sequence ID" value="MEQ2439777.1"/>
    <property type="molecule type" value="Genomic_DNA"/>
</dbReference>
<evidence type="ECO:0000259" key="2">
    <source>
        <dbReference type="Pfam" id="PF00535"/>
    </source>
</evidence>
<dbReference type="EC" id="2.4.-.-" evidence="3"/>
<dbReference type="PANTHER" id="PTHR43179:SF7">
    <property type="entry name" value="RHAMNOSYLTRANSFERASE WBBL"/>
    <property type="match status" value="1"/>
</dbReference>
<feature type="domain" description="Glycosyltransferase 2-like" evidence="2">
    <location>
        <begin position="101"/>
        <end position="261"/>
    </location>
</feature>
<reference evidence="3 4" key="1">
    <citation type="submission" date="2024-03" db="EMBL/GenBank/DDBJ databases">
        <title>Human intestinal bacterial collection.</title>
        <authorList>
            <person name="Pauvert C."/>
            <person name="Hitch T.C.A."/>
            <person name="Clavel T."/>
        </authorList>
    </citation>
    <scope>NUCLEOTIDE SEQUENCE [LARGE SCALE GENOMIC DNA]</scope>
    <source>
        <strain evidence="3 4">CLA-JM-H44</strain>
    </source>
</reference>
<dbReference type="Pfam" id="PF00535">
    <property type="entry name" value="Glycos_transf_2"/>
    <property type="match status" value="1"/>
</dbReference>
<feature type="region of interest" description="Disordered" evidence="1">
    <location>
        <begin position="1"/>
        <end position="33"/>
    </location>
</feature>
<keyword evidence="3" id="KW-0328">Glycosyltransferase</keyword>
<feature type="compositionally biased region" description="Basic and acidic residues" evidence="1">
    <location>
        <begin position="1"/>
        <end position="15"/>
    </location>
</feature>